<dbReference type="OrthoDB" id="9803818at2"/>
<dbReference type="PANTHER" id="PTHR23090">
    <property type="entry name" value="NH 3 /GLUTAMINE-DEPENDENT NAD + SYNTHETASE"/>
    <property type="match status" value="1"/>
</dbReference>
<keyword evidence="4 7" id="KW-0547">Nucleotide-binding</keyword>
<feature type="binding site" evidence="7">
    <location>
        <position position="182"/>
    </location>
    <ligand>
        <name>L-glutamine</name>
        <dbReference type="ChEBI" id="CHEBI:58359"/>
    </ligand>
</feature>
<keyword evidence="5 7" id="KW-0067">ATP-binding</keyword>
<dbReference type="Gene3D" id="3.60.110.10">
    <property type="entry name" value="Carbon-nitrogen hydrolase"/>
    <property type="match status" value="1"/>
</dbReference>
<dbReference type="HAMAP" id="MF_02090">
    <property type="entry name" value="NadE_glutamine_dep"/>
    <property type="match status" value="1"/>
</dbReference>
<dbReference type="InterPro" id="IPR014445">
    <property type="entry name" value="Gln-dep_NAD_synthase"/>
</dbReference>
<comment type="pathway">
    <text evidence="1 7 8">Cofactor biosynthesis; NAD(+) biosynthesis; NAD(+) from deamido-NAD(+) (L-Gln route): step 1/1.</text>
</comment>
<evidence type="ECO:0000256" key="4">
    <source>
        <dbReference type="ARBA" id="ARBA00022741"/>
    </source>
</evidence>
<dbReference type="InterPro" id="IPR036526">
    <property type="entry name" value="C-N_Hydrolase_sf"/>
</dbReference>
<evidence type="ECO:0000256" key="3">
    <source>
        <dbReference type="ARBA" id="ARBA00022598"/>
    </source>
</evidence>
<feature type="binding site" evidence="7">
    <location>
        <position position="517"/>
    </location>
    <ligand>
        <name>deamido-NAD(+)</name>
        <dbReference type="ChEBI" id="CHEBI:58437"/>
        <note>ligand shared between two neighboring subunits</note>
    </ligand>
</feature>
<dbReference type="GO" id="GO:0005737">
    <property type="term" value="C:cytoplasm"/>
    <property type="evidence" value="ECO:0007669"/>
    <property type="project" value="InterPro"/>
</dbReference>
<name>A0A419S7G2_9SPHI</name>
<dbReference type="PROSITE" id="PS00920">
    <property type="entry name" value="NITRIL_CHT_1"/>
    <property type="match status" value="1"/>
</dbReference>
<dbReference type="InterPro" id="IPR014729">
    <property type="entry name" value="Rossmann-like_a/b/a_fold"/>
</dbReference>
<dbReference type="CDD" id="cd00553">
    <property type="entry name" value="NAD_synthase"/>
    <property type="match status" value="1"/>
</dbReference>
<dbReference type="InterPro" id="IPR003010">
    <property type="entry name" value="C-N_Hydrolase"/>
</dbReference>
<dbReference type="SUPFAM" id="SSF52402">
    <property type="entry name" value="Adenine nucleotide alpha hydrolases-like"/>
    <property type="match status" value="1"/>
</dbReference>
<sequence>MRIALAQLNYHIGNFEDNTQKIIDTIAQQELAGADLVVFSELCVSGYPPRDYLEYQEFVEQCEASAHKIALACTKVACIIGLPIKNDVLAGKDLYNAAYFIANGRVEQVVRKALLPTYDIFDEYRYFEPAQTFKCVRYKNHTIALTICEDLWNLGDNPLYPSCPMDELMKESPDFMINIAASPFSYQQYQERTFLLSANCRKYALPLFYVNHVGAQTELIFDGGSLVFDKAGDVVAELKYFEEDVQLFDVEQVQASIVLNREAKSTSDIEEIYKALVLGIKDYFRKSGFKSATLGLSGGIDSAVVCALACDALGAENVLGVLMPSKYSSEHSIKDAEDLASNLGCKHTLVSIEMVADAFESTLAIEFAGLSPDLAEENIQARSRGVIMMAMANKFGHILLNTSNKSECAVGYGTLYGDMCGAISVLGDVYKTQVYQLADFINREKERIPINTITKAPSAELRPDQKDSDSLPDYDVLDKILFEHIERRKSAKQITADGFDEMLVRRILSMVNRAEFKRYQTPPILRVSPKAFGMGRRMPIVSKYLS</sequence>
<comment type="caution">
    <text evidence="12">The sequence shown here is derived from an EMBL/GenBank/DDBJ whole genome shotgun (WGS) entry which is preliminary data.</text>
</comment>
<feature type="active site" description="Proton acceptor" evidence="9">
    <location>
        <position position="41"/>
    </location>
</feature>
<comment type="catalytic activity">
    <reaction evidence="7 8">
        <text>deamido-NAD(+) + L-glutamine + ATP + H2O = L-glutamate + AMP + diphosphate + NAD(+) + H(+)</text>
        <dbReference type="Rhea" id="RHEA:24384"/>
        <dbReference type="ChEBI" id="CHEBI:15377"/>
        <dbReference type="ChEBI" id="CHEBI:15378"/>
        <dbReference type="ChEBI" id="CHEBI:29985"/>
        <dbReference type="ChEBI" id="CHEBI:30616"/>
        <dbReference type="ChEBI" id="CHEBI:33019"/>
        <dbReference type="ChEBI" id="CHEBI:57540"/>
        <dbReference type="ChEBI" id="CHEBI:58359"/>
        <dbReference type="ChEBI" id="CHEBI:58437"/>
        <dbReference type="ChEBI" id="CHEBI:456215"/>
        <dbReference type="EC" id="6.3.5.1"/>
    </reaction>
</comment>
<dbReference type="GO" id="GO:0000257">
    <property type="term" value="F:nitrilase activity"/>
    <property type="evidence" value="ECO:0007669"/>
    <property type="project" value="UniProtKB-ARBA"/>
</dbReference>
<dbReference type="RefSeq" id="WP_120181441.1">
    <property type="nucleotide sequence ID" value="NZ_MBTA01000012.1"/>
</dbReference>
<dbReference type="InterPro" id="IPR022310">
    <property type="entry name" value="NAD/GMP_synthase"/>
</dbReference>
<comment type="similarity">
    <text evidence="2 7 8">In the C-terminal section; belongs to the NAD synthetase family.</text>
</comment>
<evidence type="ECO:0000313" key="13">
    <source>
        <dbReference type="Proteomes" id="UP000283433"/>
    </source>
</evidence>
<keyword evidence="13" id="KW-1185">Reference proteome</keyword>
<feature type="active site" description="Proton acceptor; for glutaminase activity" evidence="7">
    <location>
        <position position="41"/>
    </location>
</feature>
<feature type="binding site" evidence="7">
    <location>
        <position position="402"/>
    </location>
    <ligand>
        <name>ATP</name>
        <dbReference type="ChEBI" id="CHEBI:30616"/>
    </ligand>
</feature>
<dbReference type="Pfam" id="PF00795">
    <property type="entry name" value="CN_hydrolase"/>
    <property type="match status" value="1"/>
</dbReference>
<comment type="caution">
    <text evidence="7">Lacks conserved residue(s) required for the propagation of feature annotation.</text>
</comment>
<dbReference type="FunFam" id="3.40.50.620:FF:000106">
    <property type="entry name" value="Glutamine-dependent NAD(+) synthetase"/>
    <property type="match status" value="1"/>
</dbReference>
<comment type="function">
    <text evidence="7">Catalyzes the ATP-dependent amidation of deamido-NAD to form NAD. Uses L-glutamine as a nitrogen source.</text>
</comment>
<comment type="similarity">
    <text evidence="10">Belongs to the NAD synthetase family.</text>
</comment>
<evidence type="ECO:0000256" key="1">
    <source>
        <dbReference type="ARBA" id="ARBA00005188"/>
    </source>
</evidence>
<feature type="binding site" evidence="7">
    <location>
        <begin position="295"/>
        <end position="302"/>
    </location>
    <ligand>
        <name>ATP</name>
        <dbReference type="ChEBI" id="CHEBI:30616"/>
    </ligand>
</feature>
<evidence type="ECO:0000256" key="10">
    <source>
        <dbReference type="RuleBase" id="RU003811"/>
    </source>
</evidence>
<dbReference type="Pfam" id="PF02540">
    <property type="entry name" value="NAD_synthase"/>
    <property type="match status" value="1"/>
</dbReference>
<dbReference type="Gene3D" id="3.40.50.620">
    <property type="entry name" value="HUPs"/>
    <property type="match status" value="1"/>
</dbReference>
<evidence type="ECO:0000256" key="5">
    <source>
        <dbReference type="ARBA" id="ARBA00022840"/>
    </source>
</evidence>
<feature type="binding site" evidence="7">
    <location>
        <position position="407"/>
    </location>
    <ligand>
        <name>deamido-NAD(+)</name>
        <dbReference type="ChEBI" id="CHEBI:58437"/>
        <note>ligand shared between two neighboring subunits</note>
    </ligand>
</feature>
<evidence type="ECO:0000256" key="9">
    <source>
        <dbReference type="PROSITE-ProRule" id="PRU10139"/>
    </source>
</evidence>
<keyword evidence="3 7" id="KW-0436">Ligase</keyword>
<proteinExistence type="inferred from homology"/>
<accession>A0A419S7G2</accession>
<gene>
    <name evidence="7" type="primary">nadE</name>
    <name evidence="12" type="ORF">BCY91_03675</name>
</gene>
<dbReference type="InterPro" id="IPR003694">
    <property type="entry name" value="NAD_synthase"/>
</dbReference>
<evidence type="ECO:0000256" key="6">
    <source>
        <dbReference type="ARBA" id="ARBA00023027"/>
    </source>
</evidence>
<feature type="active site" description="For glutaminase activity" evidence="7">
    <location>
        <position position="112"/>
    </location>
</feature>
<dbReference type="AlphaFoldDB" id="A0A419S7G2"/>
<feature type="binding site" evidence="7">
    <location>
        <position position="118"/>
    </location>
    <ligand>
        <name>L-glutamine</name>
        <dbReference type="ChEBI" id="CHEBI:58359"/>
    </ligand>
</feature>
<dbReference type="PANTHER" id="PTHR23090:SF9">
    <property type="entry name" value="GLUTAMINE-DEPENDENT NAD(+) SYNTHETASE"/>
    <property type="match status" value="1"/>
</dbReference>
<evidence type="ECO:0000256" key="7">
    <source>
        <dbReference type="HAMAP-Rule" id="MF_02090"/>
    </source>
</evidence>
<dbReference type="UniPathway" id="UPA00253">
    <property type="reaction ID" value="UER00334"/>
</dbReference>
<evidence type="ECO:0000256" key="8">
    <source>
        <dbReference type="PIRNR" id="PIRNR006630"/>
    </source>
</evidence>
<dbReference type="CDD" id="cd07570">
    <property type="entry name" value="GAT_Gln-NAD-synth"/>
    <property type="match status" value="1"/>
</dbReference>
<feature type="binding site" evidence="7">
    <location>
        <position position="378"/>
    </location>
    <ligand>
        <name>deamido-NAD(+)</name>
        <dbReference type="ChEBI" id="CHEBI:58437"/>
        <note>ligand shared between two neighboring subunits</note>
    </ligand>
</feature>
<organism evidence="12 13">
    <name type="scientific">Pelobium manganitolerans</name>
    <dbReference type="NCBI Taxonomy" id="1842495"/>
    <lineage>
        <taxon>Bacteria</taxon>
        <taxon>Pseudomonadati</taxon>
        <taxon>Bacteroidota</taxon>
        <taxon>Sphingobacteriia</taxon>
        <taxon>Sphingobacteriales</taxon>
        <taxon>Sphingobacteriaceae</taxon>
        <taxon>Pelobium</taxon>
    </lineage>
</organism>
<dbReference type="EC" id="6.3.5.1" evidence="7 8"/>
<dbReference type="GO" id="GO:0004359">
    <property type="term" value="F:glutaminase activity"/>
    <property type="evidence" value="ECO:0007669"/>
    <property type="project" value="InterPro"/>
</dbReference>
<dbReference type="InterPro" id="IPR000132">
    <property type="entry name" value="Nitrilase/CN_hydratase_CS"/>
</dbReference>
<evidence type="ECO:0000259" key="11">
    <source>
        <dbReference type="PROSITE" id="PS50263"/>
    </source>
</evidence>
<dbReference type="GO" id="GO:0003952">
    <property type="term" value="F:NAD+ synthase (glutamine-hydrolyzing) activity"/>
    <property type="evidence" value="ECO:0007669"/>
    <property type="project" value="UniProtKB-UniRule"/>
</dbReference>
<dbReference type="PROSITE" id="PS50263">
    <property type="entry name" value="CN_HYDROLASE"/>
    <property type="match status" value="1"/>
</dbReference>
<evidence type="ECO:0000256" key="2">
    <source>
        <dbReference type="ARBA" id="ARBA00007145"/>
    </source>
</evidence>
<dbReference type="SUPFAM" id="SSF56317">
    <property type="entry name" value="Carbon-nitrogen hydrolase"/>
    <property type="match status" value="1"/>
</dbReference>
<dbReference type="PIRSF" id="PIRSF006630">
    <property type="entry name" value="NADS_GAT"/>
    <property type="match status" value="1"/>
</dbReference>
<dbReference type="NCBIfam" id="NF010588">
    <property type="entry name" value="PRK13981.1"/>
    <property type="match status" value="1"/>
</dbReference>
<dbReference type="GO" id="GO:0005524">
    <property type="term" value="F:ATP binding"/>
    <property type="evidence" value="ECO:0007669"/>
    <property type="project" value="UniProtKB-UniRule"/>
</dbReference>
<reference evidence="12 13" key="1">
    <citation type="submission" date="2016-07" db="EMBL/GenBank/DDBJ databases">
        <title>Genome of Pelobium manganitolerans.</title>
        <authorList>
            <person name="Wu S."/>
            <person name="Wang G."/>
        </authorList>
    </citation>
    <scope>NUCLEOTIDE SEQUENCE [LARGE SCALE GENOMIC DNA]</scope>
    <source>
        <strain evidence="12 13">YS-25</strain>
    </source>
</reference>
<feature type="active site" description="Nucleophile; for glutaminase activity" evidence="7">
    <location>
        <position position="148"/>
    </location>
</feature>
<keyword evidence="6 7" id="KW-0520">NAD</keyword>
<dbReference type="GO" id="GO:0008795">
    <property type="term" value="F:NAD+ synthase activity"/>
    <property type="evidence" value="ECO:0007669"/>
    <property type="project" value="UniProtKB-UniRule"/>
</dbReference>
<protein>
    <recommendedName>
        <fullName evidence="7 8">Glutamine-dependent NAD(+) synthetase</fullName>
        <ecNumber evidence="7 8">6.3.5.1</ecNumber>
    </recommendedName>
    <alternativeName>
        <fullName evidence="7 8">NAD(+) synthase [glutamine-hydrolyzing]</fullName>
    </alternativeName>
</protein>
<feature type="domain" description="CN hydrolase" evidence="11">
    <location>
        <begin position="1"/>
        <end position="252"/>
    </location>
</feature>
<dbReference type="GO" id="GO:0009435">
    <property type="term" value="P:NAD+ biosynthetic process"/>
    <property type="evidence" value="ECO:0007669"/>
    <property type="project" value="UniProtKB-UniRule"/>
</dbReference>
<dbReference type="NCBIfam" id="TIGR00552">
    <property type="entry name" value="nadE"/>
    <property type="match status" value="1"/>
</dbReference>
<dbReference type="Proteomes" id="UP000283433">
    <property type="component" value="Unassembled WGS sequence"/>
</dbReference>
<dbReference type="EMBL" id="MBTA01000012">
    <property type="protein sequence ID" value="RKD17250.1"/>
    <property type="molecule type" value="Genomic_DNA"/>
</dbReference>
<evidence type="ECO:0000313" key="12">
    <source>
        <dbReference type="EMBL" id="RKD17250.1"/>
    </source>
</evidence>